<keyword evidence="3" id="KW-1185">Reference proteome</keyword>
<gene>
    <name evidence="2" type="ORF">V6N12_005177</name>
</gene>
<accession>A0ABR2CNQ2</accession>
<organism evidence="2 3">
    <name type="scientific">Hibiscus sabdariffa</name>
    <name type="common">roselle</name>
    <dbReference type="NCBI Taxonomy" id="183260"/>
    <lineage>
        <taxon>Eukaryota</taxon>
        <taxon>Viridiplantae</taxon>
        <taxon>Streptophyta</taxon>
        <taxon>Embryophyta</taxon>
        <taxon>Tracheophyta</taxon>
        <taxon>Spermatophyta</taxon>
        <taxon>Magnoliopsida</taxon>
        <taxon>eudicotyledons</taxon>
        <taxon>Gunneridae</taxon>
        <taxon>Pentapetalae</taxon>
        <taxon>rosids</taxon>
        <taxon>malvids</taxon>
        <taxon>Malvales</taxon>
        <taxon>Malvaceae</taxon>
        <taxon>Malvoideae</taxon>
        <taxon>Hibiscus</taxon>
    </lineage>
</organism>
<comment type="caution">
    <text evidence="2">The sequence shown here is derived from an EMBL/GenBank/DDBJ whole genome shotgun (WGS) entry which is preliminary data.</text>
</comment>
<evidence type="ECO:0000313" key="2">
    <source>
        <dbReference type="EMBL" id="KAK8521268.1"/>
    </source>
</evidence>
<dbReference type="EMBL" id="JBBPBM010000048">
    <property type="protein sequence ID" value="KAK8521268.1"/>
    <property type="molecule type" value="Genomic_DNA"/>
</dbReference>
<reference evidence="2 3" key="1">
    <citation type="journal article" date="2024" name="G3 (Bethesda)">
        <title>Genome assembly of Hibiscus sabdariffa L. provides insights into metabolisms of medicinal natural products.</title>
        <authorList>
            <person name="Kim T."/>
        </authorList>
    </citation>
    <scope>NUCLEOTIDE SEQUENCE [LARGE SCALE GENOMIC DNA]</scope>
    <source>
        <strain evidence="2">TK-2024</strain>
        <tissue evidence="2">Old leaves</tissue>
    </source>
</reference>
<proteinExistence type="predicted"/>
<evidence type="ECO:0000256" key="1">
    <source>
        <dbReference type="SAM" id="MobiDB-lite"/>
    </source>
</evidence>
<dbReference type="Proteomes" id="UP001472677">
    <property type="component" value="Unassembled WGS sequence"/>
</dbReference>
<evidence type="ECO:0000313" key="3">
    <source>
        <dbReference type="Proteomes" id="UP001472677"/>
    </source>
</evidence>
<protein>
    <recommendedName>
        <fullName evidence="4">Hydroxyproline-rich glycoprotein family protein</fullName>
    </recommendedName>
</protein>
<dbReference type="PANTHER" id="PTHR31798">
    <property type="entry name" value="HYDROXYPROLINE-RICH GLYCOPROTEIN-LIKE"/>
    <property type="match status" value="1"/>
</dbReference>
<name>A0ABR2CNQ2_9ROSI</name>
<dbReference type="PANTHER" id="PTHR31798:SF10">
    <property type="entry name" value="OS02G0822000 PROTEIN"/>
    <property type="match status" value="1"/>
</dbReference>
<feature type="region of interest" description="Disordered" evidence="1">
    <location>
        <begin position="153"/>
        <end position="173"/>
    </location>
</feature>
<sequence>MRSVNDSVVTVNAAASAIVSAESRVQPTTVQKKRWGGCWSFYWCFGSHKNSKRIGHAVLVSEPVAPGAAVSTAENVNNSTGIVMPFIAPPSSPASFLQSDPPSATQSPAGLLSLTALSVNAYSPRGPASIFALGPYAHETQLVTPPVFSTLTTEPSTAPFTPPPESVQLTTPSSPEVPFAQLLTSSLESARRNSGINQKFGLSHYEFQSYQIYPGSPGGNLISPGSVISNSGTSSPFPDRHPILEFRMGEAPKIFGFEHFTTRKWGSRLGSGSLTPDGLGQGSRLASGCVTPDGLCLGSRLGSGTLTPDGLGPASIDGLLVESQTSEAALLSNLTNGPKNEEIIVDHRVSFELNGEDVARCLKNKSLVSSRTMPEYEYPKDLVAQDRVEKDGLTKDLESSCELFIRETSKETDEKVSGEAEEDHCYQKHRSVTLRSIKEFNFDNRKGEASDKPSIRSEWWANEKVAGKEARPSNNWSFFPMLQPECVGAQIHSSNSKHVMWNSSIWCYL</sequence>
<evidence type="ECO:0008006" key="4">
    <source>
        <dbReference type="Google" id="ProtNLM"/>
    </source>
</evidence>
<dbReference type="InterPro" id="IPR040420">
    <property type="entry name" value="At1g76660-like"/>
</dbReference>